<dbReference type="Proteomes" id="UP000317835">
    <property type="component" value="Chromosome"/>
</dbReference>
<keyword evidence="2" id="KW-1185">Reference proteome</keyword>
<gene>
    <name evidence="1" type="ORF">ElP_15870</name>
</gene>
<proteinExistence type="predicted"/>
<sequence length="387" mass="42594">MKSPSRLPREQVNALRPGDVKQYLTSRGWRPQGDADLPKAVTLRHPDHAGVELVVPMERSLGDYVLRMADVVVAIARIEDRPVDQVLNDLATPPGDVFRFRVVGSVATLGNLPLDEAIQLIGGGRQLLWASAYSTIQPQPLLPQRTLKQVDDFLKSCRMGQTERGSFVATIITPVPPEIQQTLGFDDADLQEEIEPFPRRVTTRLMESLGLVAGAIRSGETGRILEGVNQGVSANLCETLAAMKPPGDESRLDIKVTWARSRSHLPAGVPETVSFPKEDFDIIAEAGRQLRVRAVARRETYIGKVGNVKRTARPLFPGICGWMVMATEVGGVPARVKVDLNSDEFAQACDALRDEQRVAVTGIIRQETKAREFVLSEPRDFRVLGEP</sequence>
<reference evidence="1 2" key="1">
    <citation type="submission" date="2019-02" db="EMBL/GenBank/DDBJ databases">
        <title>Deep-cultivation of Planctomycetes and their phenomic and genomic characterization uncovers novel biology.</title>
        <authorList>
            <person name="Wiegand S."/>
            <person name="Jogler M."/>
            <person name="Boedeker C."/>
            <person name="Pinto D."/>
            <person name="Vollmers J."/>
            <person name="Rivas-Marin E."/>
            <person name="Kohn T."/>
            <person name="Peeters S.H."/>
            <person name="Heuer A."/>
            <person name="Rast P."/>
            <person name="Oberbeckmann S."/>
            <person name="Bunk B."/>
            <person name="Jeske O."/>
            <person name="Meyerdierks A."/>
            <person name="Storesund J.E."/>
            <person name="Kallscheuer N."/>
            <person name="Luecker S."/>
            <person name="Lage O.M."/>
            <person name="Pohl T."/>
            <person name="Merkel B.J."/>
            <person name="Hornburger P."/>
            <person name="Mueller R.-W."/>
            <person name="Bruemmer F."/>
            <person name="Labrenz M."/>
            <person name="Spormann A.M."/>
            <person name="Op den Camp H."/>
            <person name="Overmann J."/>
            <person name="Amann R."/>
            <person name="Jetten M.S.M."/>
            <person name="Mascher T."/>
            <person name="Medema M.H."/>
            <person name="Devos D.P."/>
            <person name="Kaster A.-K."/>
            <person name="Ovreas L."/>
            <person name="Rohde M."/>
            <person name="Galperin M.Y."/>
            <person name="Jogler C."/>
        </authorList>
    </citation>
    <scope>NUCLEOTIDE SEQUENCE [LARGE SCALE GENOMIC DNA]</scope>
    <source>
        <strain evidence="1 2">ElP</strain>
    </source>
</reference>
<dbReference type="RefSeq" id="WP_145268051.1">
    <property type="nucleotide sequence ID" value="NZ_CP036426.1"/>
</dbReference>
<name>A0A518GYN1_9BACT</name>
<evidence type="ECO:0000313" key="1">
    <source>
        <dbReference type="EMBL" id="QDV33710.1"/>
    </source>
</evidence>
<dbReference type="EMBL" id="CP036426">
    <property type="protein sequence ID" value="QDV33710.1"/>
    <property type="molecule type" value="Genomic_DNA"/>
</dbReference>
<evidence type="ECO:0000313" key="2">
    <source>
        <dbReference type="Proteomes" id="UP000317835"/>
    </source>
</evidence>
<protein>
    <submittedName>
        <fullName evidence="1">Uncharacterized protein</fullName>
    </submittedName>
</protein>
<dbReference type="OrthoDB" id="9784365at2"/>
<dbReference type="AlphaFoldDB" id="A0A518GYN1"/>
<accession>A0A518GYN1</accession>
<dbReference type="KEGG" id="tpla:ElP_15870"/>
<organism evidence="1 2">
    <name type="scientific">Tautonia plasticadhaerens</name>
    <dbReference type="NCBI Taxonomy" id="2527974"/>
    <lineage>
        <taxon>Bacteria</taxon>
        <taxon>Pseudomonadati</taxon>
        <taxon>Planctomycetota</taxon>
        <taxon>Planctomycetia</taxon>
        <taxon>Isosphaerales</taxon>
        <taxon>Isosphaeraceae</taxon>
        <taxon>Tautonia</taxon>
    </lineage>
</organism>